<evidence type="ECO:0000313" key="11">
    <source>
        <dbReference type="EMBL" id="MEH2554907.1"/>
    </source>
</evidence>
<reference evidence="11 12" key="1">
    <citation type="submission" date="2024-02" db="EMBL/GenBank/DDBJ databases">
        <title>Adaptive strategies in a cosmopolitan and abundant soil bacterium.</title>
        <authorList>
            <person name="Carini P."/>
        </authorList>
    </citation>
    <scope>NUCLEOTIDE SEQUENCE [LARGE SCALE GENOMIC DNA]</scope>
    <source>
        <strain evidence="11 12">AZCC 1608</strain>
    </source>
</reference>
<gene>
    <name evidence="11" type="ORF">V1286_002436</name>
</gene>
<keyword evidence="7" id="KW-0732">Signal</keyword>
<evidence type="ECO:0000256" key="7">
    <source>
        <dbReference type="SAM" id="SignalP"/>
    </source>
</evidence>
<keyword evidence="4 6" id="KW-0472">Membrane</keyword>
<keyword evidence="2 6" id="KW-0812">Transmembrane</keyword>
<feature type="domain" description="NfeD integral membrane" evidence="9">
    <location>
        <begin position="270"/>
        <end position="385"/>
    </location>
</feature>
<dbReference type="Gene3D" id="3.90.226.10">
    <property type="entry name" value="2-enoyl-CoA Hydratase, Chain A, domain 1"/>
    <property type="match status" value="1"/>
</dbReference>
<evidence type="ECO:0000256" key="5">
    <source>
        <dbReference type="SAM" id="MobiDB-lite"/>
    </source>
</evidence>
<feature type="domain" description="NfeD-like C-terminal" evidence="8">
    <location>
        <begin position="402"/>
        <end position="456"/>
    </location>
</feature>
<evidence type="ECO:0000256" key="1">
    <source>
        <dbReference type="ARBA" id="ARBA00004141"/>
    </source>
</evidence>
<feature type="transmembrane region" description="Helical" evidence="6">
    <location>
        <begin position="315"/>
        <end position="332"/>
    </location>
</feature>
<organism evidence="11 12">
    <name type="scientific">Bradyrhizobium algeriense</name>
    <dbReference type="NCBI Taxonomy" id="634784"/>
    <lineage>
        <taxon>Bacteria</taxon>
        <taxon>Pseudomonadati</taxon>
        <taxon>Pseudomonadota</taxon>
        <taxon>Alphaproteobacteria</taxon>
        <taxon>Hyphomicrobiales</taxon>
        <taxon>Nitrobacteraceae</taxon>
        <taxon>Bradyrhizobium</taxon>
    </lineage>
</organism>
<dbReference type="InterPro" id="IPR052165">
    <property type="entry name" value="Membrane_assoc_protease"/>
</dbReference>
<feature type="domain" description="NfeD1b N-terminal" evidence="10">
    <location>
        <begin position="37"/>
        <end position="137"/>
    </location>
</feature>
<evidence type="ECO:0000259" key="10">
    <source>
        <dbReference type="Pfam" id="PF25145"/>
    </source>
</evidence>
<keyword evidence="11" id="KW-0645">Protease</keyword>
<dbReference type="Pfam" id="PF24961">
    <property type="entry name" value="NfeD_membrane"/>
    <property type="match status" value="1"/>
</dbReference>
<evidence type="ECO:0000256" key="3">
    <source>
        <dbReference type="ARBA" id="ARBA00022989"/>
    </source>
</evidence>
<feature type="chain" id="PRO_5046788836" evidence="7">
    <location>
        <begin position="27"/>
        <end position="469"/>
    </location>
</feature>
<name>A0ABU8B8Q1_9BRAD</name>
<dbReference type="CDD" id="cd07020">
    <property type="entry name" value="Clp_protease_NfeD_1"/>
    <property type="match status" value="1"/>
</dbReference>
<dbReference type="Proteomes" id="UP001364224">
    <property type="component" value="Unassembled WGS sequence"/>
</dbReference>
<dbReference type="Pfam" id="PF25145">
    <property type="entry name" value="NfeD1b_N"/>
    <property type="match status" value="1"/>
</dbReference>
<keyword evidence="12" id="KW-1185">Reference proteome</keyword>
<dbReference type="Pfam" id="PF01957">
    <property type="entry name" value="NfeD"/>
    <property type="match status" value="1"/>
</dbReference>
<comment type="subcellular location">
    <subcellularLocation>
        <location evidence="1">Membrane</location>
        <topology evidence="1">Multi-pass membrane protein</topology>
    </subcellularLocation>
</comment>
<evidence type="ECO:0000259" key="8">
    <source>
        <dbReference type="Pfam" id="PF01957"/>
    </source>
</evidence>
<dbReference type="InterPro" id="IPR002810">
    <property type="entry name" value="NfeD-like_C"/>
</dbReference>
<dbReference type="PANTHER" id="PTHR33507">
    <property type="entry name" value="INNER MEMBRANE PROTEIN YBBJ"/>
    <property type="match status" value="1"/>
</dbReference>
<accession>A0ABU8B8Q1</accession>
<proteinExistence type="predicted"/>
<dbReference type="InterPro" id="IPR012340">
    <property type="entry name" value="NA-bd_OB-fold"/>
</dbReference>
<dbReference type="InterPro" id="IPR029045">
    <property type="entry name" value="ClpP/crotonase-like_dom_sf"/>
</dbReference>
<sequence>MQTVRATLVAAAAAAALVISPLAASAEENKSRLALTISVDGAIGPATARYVKEALTKAKERHAEVVVLRMNTPGGLATSMREIIADVLASRVPVVGYVAPSGAHAASAGTYILYATHIAAMAPGTNLGAATPVQIGGPLPGLPDATPDKSDKDKKNGSDQKPKTKDAMTAKATNDAVALIRSLAELRGRNADWGEKAVREAESLSANAALQAKVIDLVARDQAELLRQIDGRVVEVTGGETRHLATREAAHEAIDPGWISRFLAVITNPNVALILLLVGVYGLIFEFTSPGAVAPGVVGTICLLLGLYALNLLPINYAGLALMVLGIVLLTIEVFNPTVVVGLGGVIAFVLGAIMLFDVEAPGYRLSWPVVGITAAMFIGLVLVVLRSLQRAGKGPVPVGAQAMRGLSAQVIDWSENEGHVFAQGERWQARGAETFKPGEVVEVANIIDLTLVVRRRPALTGKEVRHDA</sequence>
<dbReference type="EMBL" id="JAZHRV010000001">
    <property type="protein sequence ID" value="MEH2554907.1"/>
    <property type="molecule type" value="Genomic_DNA"/>
</dbReference>
<feature type="signal peptide" evidence="7">
    <location>
        <begin position="1"/>
        <end position="26"/>
    </location>
</feature>
<feature type="compositionally biased region" description="Basic and acidic residues" evidence="5">
    <location>
        <begin position="146"/>
        <end position="168"/>
    </location>
</feature>
<dbReference type="Gene3D" id="2.40.50.140">
    <property type="entry name" value="Nucleic acid-binding proteins"/>
    <property type="match status" value="1"/>
</dbReference>
<feature type="transmembrane region" description="Helical" evidence="6">
    <location>
        <begin position="368"/>
        <end position="386"/>
    </location>
</feature>
<feature type="transmembrane region" description="Helical" evidence="6">
    <location>
        <begin position="339"/>
        <end position="356"/>
    </location>
</feature>
<keyword evidence="11" id="KW-0378">Hydrolase</keyword>
<dbReference type="InterPro" id="IPR056738">
    <property type="entry name" value="NfeD1b_N"/>
</dbReference>
<evidence type="ECO:0000256" key="4">
    <source>
        <dbReference type="ARBA" id="ARBA00023136"/>
    </source>
</evidence>
<dbReference type="GO" id="GO:0006508">
    <property type="term" value="P:proteolysis"/>
    <property type="evidence" value="ECO:0007669"/>
    <property type="project" value="UniProtKB-KW"/>
</dbReference>
<dbReference type="SUPFAM" id="SSF52096">
    <property type="entry name" value="ClpP/crotonase"/>
    <property type="match status" value="1"/>
</dbReference>
<evidence type="ECO:0000256" key="2">
    <source>
        <dbReference type="ARBA" id="ARBA00022692"/>
    </source>
</evidence>
<evidence type="ECO:0000256" key="6">
    <source>
        <dbReference type="SAM" id="Phobius"/>
    </source>
</evidence>
<dbReference type="InterPro" id="IPR056739">
    <property type="entry name" value="NfeD_membrane"/>
</dbReference>
<feature type="region of interest" description="Disordered" evidence="5">
    <location>
        <begin position="132"/>
        <end position="170"/>
    </location>
</feature>
<comment type="caution">
    <text evidence="11">The sequence shown here is derived from an EMBL/GenBank/DDBJ whole genome shotgun (WGS) entry which is preliminary data.</text>
</comment>
<dbReference type="SUPFAM" id="SSF141322">
    <property type="entry name" value="NfeD domain-like"/>
    <property type="match status" value="1"/>
</dbReference>
<evidence type="ECO:0000313" key="12">
    <source>
        <dbReference type="Proteomes" id="UP001364224"/>
    </source>
</evidence>
<keyword evidence="3 6" id="KW-1133">Transmembrane helix</keyword>
<dbReference type="RefSeq" id="WP_334479760.1">
    <property type="nucleotide sequence ID" value="NZ_JAZHRV010000001.1"/>
</dbReference>
<protein>
    <submittedName>
        <fullName evidence="11">Membrane-bound serine protease (ClpP class)</fullName>
    </submittedName>
</protein>
<dbReference type="PANTHER" id="PTHR33507:SF4">
    <property type="entry name" value="NODULATION COMPETITIVENESS PROTEIN NFED"/>
    <property type="match status" value="1"/>
</dbReference>
<feature type="transmembrane region" description="Helical" evidence="6">
    <location>
        <begin position="262"/>
        <end position="284"/>
    </location>
</feature>
<dbReference type="GO" id="GO:0008233">
    <property type="term" value="F:peptidase activity"/>
    <property type="evidence" value="ECO:0007669"/>
    <property type="project" value="UniProtKB-KW"/>
</dbReference>
<evidence type="ECO:0000259" key="9">
    <source>
        <dbReference type="Pfam" id="PF24961"/>
    </source>
</evidence>